<evidence type="ECO:0000256" key="3">
    <source>
        <dbReference type="SAM" id="Phobius"/>
    </source>
</evidence>
<evidence type="ECO:0000256" key="4">
    <source>
        <dbReference type="SAM" id="SignalP"/>
    </source>
</evidence>
<dbReference type="SUPFAM" id="SSF81296">
    <property type="entry name" value="E set domains"/>
    <property type="match status" value="1"/>
</dbReference>
<evidence type="ECO:0000259" key="5">
    <source>
        <dbReference type="Pfam" id="PF04234"/>
    </source>
</evidence>
<dbReference type="Gene3D" id="2.60.40.1220">
    <property type="match status" value="1"/>
</dbReference>
<dbReference type="Pfam" id="PF04234">
    <property type="entry name" value="CopC"/>
    <property type="match status" value="1"/>
</dbReference>
<name>A0A7W7WX78_9PSEU</name>
<dbReference type="GO" id="GO:0046688">
    <property type="term" value="P:response to copper ion"/>
    <property type="evidence" value="ECO:0007669"/>
    <property type="project" value="InterPro"/>
</dbReference>
<dbReference type="RefSeq" id="WP_184671640.1">
    <property type="nucleotide sequence ID" value="NZ_BAABAI010000037.1"/>
</dbReference>
<reference evidence="6 7" key="1">
    <citation type="submission" date="2020-08" db="EMBL/GenBank/DDBJ databases">
        <title>Sequencing the genomes of 1000 actinobacteria strains.</title>
        <authorList>
            <person name="Klenk H.-P."/>
        </authorList>
    </citation>
    <scope>NUCLEOTIDE SEQUENCE [LARGE SCALE GENOMIC DNA]</scope>
    <source>
        <strain evidence="6 7">DSM 45084</strain>
    </source>
</reference>
<dbReference type="Proteomes" id="UP000542674">
    <property type="component" value="Unassembled WGS sequence"/>
</dbReference>
<keyword evidence="3" id="KW-0812">Transmembrane</keyword>
<keyword evidence="1 4" id="KW-0732">Signal</keyword>
<dbReference type="InterPro" id="IPR014756">
    <property type="entry name" value="Ig_E-set"/>
</dbReference>
<dbReference type="EMBL" id="JACHJS010000001">
    <property type="protein sequence ID" value="MBB4967159.1"/>
    <property type="molecule type" value="Genomic_DNA"/>
</dbReference>
<keyword evidence="3" id="KW-0472">Membrane</keyword>
<dbReference type="GO" id="GO:0042597">
    <property type="term" value="C:periplasmic space"/>
    <property type="evidence" value="ECO:0007669"/>
    <property type="project" value="InterPro"/>
</dbReference>
<feature type="transmembrane region" description="Helical" evidence="3">
    <location>
        <begin position="152"/>
        <end position="172"/>
    </location>
</feature>
<dbReference type="AlphaFoldDB" id="A0A7W7WX78"/>
<evidence type="ECO:0000256" key="1">
    <source>
        <dbReference type="ARBA" id="ARBA00022729"/>
    </source>
</evidence>
<accession>A0A7W7WX78</accession>
<organism evidence="6 7">
    <name type="scientific">Saccharothrix violaceirubra</name>
    <dbReference type="NCBI Taxonomy" id="413306"/>
    <lineage>
        <taxon>Bacteria</taxon>
        <taxon>Bacillati</taxon>
        <taxon>Actinomycetota</taxon>
        <taxon>Actinomycetes</taxon>
        <taxon>Pseudonocardiales</taxon>
        <taxon>Pseudonocardiaceae</taxon>
        <taxon>Saccharothrix</taxon>
    </lineage>
</organism>
<keyword evidence="2" id="KW-0186">Copper</keyword>
<feature type="chain" id="PRO_5031524513" evidence="4">
    <location>
        <begin position="25"/>
        <end position="178"/>
    </location>
</feature>
<evidence type="ECO:0000313" key="7">
    <source>
        <dbReference type="Proteomes" id="UP000542674"/>
    </source>
</evidence>
<gene>
    <name evidence="6" type="ORF">F4559_004518</name>
</gene>
<comment type="caution">
    <text evidence="6">The sequence shown here is derived from an EMBL/GenBank/DDBJ whole genome shotgun (WGS) entry which is preliminary data.</text>
</comment>
<evidence type="ECO:0000313" key="6">
    <source>
        <dbReference type="EMBL" id="MBB4967159.1"/>
    </source>
</evidence>
<feature type="domain" description="CopC" evidence="5">
    <location>
        <begin position="30"/>
        <end position="105"/>
    </location>
</feature>
<keyword evidence="7" id="KW-1185">Reference proteome</keyword>
<keyword evidence="3" id="KW-1133">Transmembrane helix</keyword>
<feature type="signal peptide" evidence="4">
    <location>
        <begin position="1"/>
        <end position="24"/>
    </location>
</feature>
<sequence>MRGKLTAFALAAGALVGVVPIVDAAAAPPVLLGSSPYDGDYVTAVPDRVELVFDRQPDSLRASLALYSPGGGVSTASHFADRTMSATVEGTKPTENGVYRLNWVFEGASGNVLFTVLAPGQEVPAGSVGERSRAFESSLTIERDPWSSRLSVWPLLGGAIMLVGVGVWLSPVRRRKAG</sequence>
<dbReference type="InterPro" id="IPR014755">
    <property type="entry name" value="Cu-Rt/internalin_Ig-like"/>
</dbReference>
<dbReference type="GO" id="GO:0005507">
    <property type="term" value="F:copper ion binding"/>
    <property type="evidence" value="ECO:0007669"/>
    <property type="project" value="InterPro"/>
</dbReference>
<dbReference type="InterPro" id="IPR007348">
    <property type="entry name" value="CopC_dom"/>
</dbReference>
<evidence type="ECO:0000256" key="2">
    <source>
        <dbReference type="ARBA" id="ARBA00023008"/>
    </source>
</evidence>
<protein>
    <submittedName>
        <fullName evidence="6">Methionine-rich copper-binding protein CopC</fullName>
    </submittedName>
</protein>
<proteinExistence type="predicted"/>